<feature type="region of interest" description="Disordered" evidence="1">
    <location>
        <begin position="114"/>
        <end position="136"/>
    </location>
</feature>
<sequence>MPTKVARLLEEEPLEDLGLELEQRWLGEGYERESLRALARRFNVRLLEERLSQAGQSPLDGEAENTYRLLTDDDVSAGMRIQAERELERAGIDVDRLRSSFVSHQAIHTYLTTDRELEGPGNETSPEERLEKDTDSIQRLSSRLAAVAEDTIERHAGSGSLEDESVSVLVDVNVLCEACGEQHDVRTFLEEGGCGCQE</sequence>
<dbReference type="RefSeq" id="WP_342807230.1">
    <property type="nucleotide sequence ID" value="NZ_JAOPJZ010000003.1"/>
</dbReference>
<gene>
    <name evidence="2" type="ORF">OB919_05495</name>
</gene>
<feature type="compositionally biased region" description="Basic and acidic residues" evidence="1">
    <location>
        <begin position="126"/>
        <end position="136"/>
    </location>
</feature>
<organism evidence="2 3">
    <name type="scientific">Natronosalvus hydrolyticus</name>
    <dbReference type="NCBI Taxonomy" id="2979988"/>
    <lineage>
        <taxon>Archaea</taxon>
        <taxon>Methanobacteriati</taxon>
        <taxon>Methanobacteriota</taxon>
        <taxon>Stenosarchaea group</taxon>
        <taxon>Halobacteria</taxon>
        <taxon>Halobacteriales</taxon>
        <taxon>Natrialbaceae</taxon>
        <taxon>Natronosalvus</taxon>
    </lineage>
</organism>
<accession>A0AAP3E5W7</accession>
<dbReference type="Pfam" id="PF21811">
    <property type="entry name" value="RdfA"/>
    <property type="match status" value="1"/>
</dbReference>
<evidence type="ECO:0000256" key="1">
    <source>
        <dbReference type="SAM" id="MobiDB-lite"/>
    </source>
</evidence>
<keyword evidence="3" id="KW-1185">Reference proteome</keyword>
<reference evidence="2 3" key="1">
    <citation type="submission" date="2022-09" db="EMBL/GenBank/DDBJ databases">
        <title>Enrichment on poylsaccharides allowed isolation of novel metabolic and taxonomic groups of Haloarchaea.</title>
        <authorList>
            <person name="Sorokin D.Y."/>
            <person name="Elcheninov A.G."/>
            <person name="Khizhniak T.V."/>
            <person name="Kolganova T.V."/>
            <person name="Kublanov I.V."/>
        </authorList>
    </citation>
    <scope>NUCLEOTIDE SEQUENCE [LARGE SCALE GENOMIC DNA]</scope>
    <source>
        <strain evidence="2 3">AArc-curdl1</strain>
    </source>
</reference>
<evidence type="ECO:0000313" key="2">
    <source>
        <dbReference type="EMBL" id="MCU4751435.1"/>
    </source>
</evidence>
<comment type="caution">
    <text evidence="2">The sequence shown here is derived from an EMBL/GenBank/DDBJ whole genome shotgun (WGS) entry which is preliminary data.</text>
</comment>
<dbReference type="AlphaFoldDB" id="A0AAP3E5W7"/>
<evidence type="ECO:0000313" key="3">
    <source>
        <dbReference type="Proteomes" id="UP001321047"/>
    </source>
</evidence>
<protein>
    <submittedName>
        <fullName evidence="2">Uncharacterized protein</fullName>
    </submittedName>
</protein>
<dbReference type="EMBL" id="JAOPJZ010000003">
    <property type="protein sequence ID" value="MCU4751435.1"/>
    <property type="molecule type" value="Genomic_DNA"/>
</dbReference>
<dbReference type="InterPro" id="IPR048925">
    <property type="entry name" value="RdfA"/>
</dbReference>
<dbReference type="Proteomes" id="UP001321047">
    <property type="component" value="Unassembled WGS sequence"/>
</dbReference>
<proteinExistence type="predicted"/>
<name>A0AAP3E5W7_9EURY</name>